<sequence>MRVTHYIDELTSSSMSATEYTWTVQYVGDAAEALWSYLNRLANESSLNLYARYASVVQSSGTGKSRAVDEMSKKHFVIPINLRASGTTGYPPPDGDLQSFLCATQGDRYSLFCAFLQALFQTTVLALDNGLGLDSGKGEFKDDDRPEEIARKFREHMSSGMSTDGHGPYRRGFYRIVIEEMNKILKSKGSLKQAQQTLEDLVNRIVRKTVFPGTKLPDPLVIIAFDEAHTLTNHVYRTHGSAWSNFVELRRALHHYVSDRSLSTLFLSTTSKIDQLASLRSQDYSALFYNGNFSAYRPFVALGFDQFAKRLRLDGTEDFNSVITLDFIASYGRPLWGSIFLFKDPEGDEMKKSIVDYAAMKLLGGRSITSIKRLDEDQIFACLSRRLPIEFNSTDYVSHGQEKLQVEGHMRMCLKADAGFENIVTTSSSEPVLSEAAYFIMFHIRMDWPGAFQDVLSSFSVHKGDHGEMLVLLSQMMARDQAVSKFISYRRHGLSCSIPEFLGALFSPKAEIIHAAQGMVLGAETERNKGCELRPVSLEETFKNTIVYCTHWIKAHQDTIISASYLVGLFARGAAVLCSQSGIDGVTPYLYNSTKLAASNIGAIIWQSKNGEEYGNVPQVDLFTAMDPYSTGLFSVDEPTDVPVIRIVFALAAKEPSIEIVTTGKSDSGNRFTTYDIWVAGLGPEIFGVMTDKSVWEALLGASHGWADILRGVGPLEMASTMRMNPGVAEDAPFWNYWIGDHAEAKT</sequence>
<dbReference type="PANTHER" id="PTHR33266:SF1">
    <property type="entry name" value="F-BOX DOMAIN-CONTAINING PROTEIN"/>
    <property type="match status" value="1"/>
</dbReference>
<dbReference type="EMBL" id="JANBPK010000777">
    <property type="protein sequence ID" value="KAJ2932242.1"/>
    <property type="molecule type" value="Genomic_DNA"/>
</dbReference>
<proteinExistence type="predicted"/>
<gene>
    <name evidence="1" type="ORF">H1R20_g4866</name>
</gene>
<keyword evidence="2" id="KW-1185">Reference proteome</keyword>
<accession>A0A9W8MJI8</accession>
<evidence type="ECO:0000313" key="2">
    <source>
        <dbReference type="Proteomes" id="UP001140091"/>
    </source>
</evidence>
<dbReference type="PANTHER" id="PTHR33266">
    <property type="entry name" value="CHROMOSOME 15, WHOLE GENOME SHOTGUN SEQUENCE"/>
    <property type="match status" value="1"/>
</dbReference>
<dbReference type="OrthoDB" id="107110at2759"/>
<comment type="caution">
    <text evidence="1">The sequence shown here is derived from an EMBL/GenBank/DDBJ whole genome shotgun (WGS) entry which is preliminary data.</text>
</comment>
<feature type="non-terminal residue" evidence="1">
    <location>
        <position position="1"/>
    </location>
</feature>
<organism evidence="1 2">
    <name type="scientific">Candolleomyces eurysporus</name>
    <dbReference type="NCBI Taxonomy" id="2828524"/>
    <lineage>
        <taxon>Eukaryota</taxon>
        <taxon>Fungi</taxon>
        <taxon>Dikarya</taxon>
        <taxon>Basidiomycota</taxon>
        <taxon>Agaricomycotina</taxon>
        <taxon>Agaricomycetes</taxon>
        <taxon>Agaricomycetidae</taxon>
        <taxon>Agaricales</taxon>
        <taxon>Agaricineae</taxon>
        <taxon>Psathyrellaceae</taxon>
        <taxon>Candolleomyces</taxon>
    </lineage>
</organism>
<dbReference type="Proteomes" id="UP001140091">
    <property type="component" value="Unassembled WGS sequence"/>
</dbReference>
<dbReference type="AlphaFoldDB" id="A0A9W8MJI8"/>
<protein>
    <submittedName>
        <fullName evidence="1">Uncharacterized protein</fullName>
    </submittedName>
</protein>
<name>A0A9W8MJI8_9AGAR</name>
<reference evidence="1" key="1">
    <citation type="submission" date="2022-06" db="EMBL/GenBank/DDBJ databases">
        <title>Genome Sequence of Candolleomyces eurysporus.</title>
        <authorList>
            <person name="Buettner E."/>
        </authorList>
    </citation>
    <scope>NUCLEOTIDE SEQUENCE</scope>
    <source>
        <strain evidence="1">VTCC 930004</strain>
    </source>
</reference>
<evidence type="ECO:0000313" key="1">
    <source>
        <dbReference type="EMBL" id="KAJ2932242.1"/>
    </source>
</evidence>